<sequence length="343" mass="38512">MTNDPSDGNINTGYATDQSQTRRRRSSRASSLVVVPNMVAPSSDSRVKVTRPATHKRPTVAETSSESGSVKEVQSESDQDSVQTDAIDPKGKPNTKKRKQRQEKPSSSKKKKTAPPPQRKGKSKKGKSLESGKEPAYNYDQDTGEGSITIQSREPPKAKKKDKYPIEDFFYPPFWKEGDKEGLLLNYKCCWCEVVYRKGEHTNGNLVSHRDGFTQGGKSDRGCRGRAKAIAAGVDLPLSVAEQRKLANLTSNSHKQPAISQFLQAQPLFVNRVLNQIIMIWQIRQALAWSRIEDPYLRAAFRYANSKATLYSRRWSATEAKKMYSMLKSEVFKELNVSCDLAF</sequence>
<dbReference type="PANTHER" id="PTHR47501">
    <property type="entry name" value="TRANSPOSASE-RELATED"/>
    <property type="match status" value="1"/>
</dbReference>
<evidence type="ECO:0000256" key="1">
    <source>
        <dbReference type="SAM" id="MobiDB-lite"/>
    </source>
</evidence>
<feature type="compositionally biased region" description="Basic residues" evidence="1">
    <location>
        <begin position="93"/>
        <end position="126"/>
    </location>
</feature>
<feature type="region of interest" description="Disordered" evidence="1">
    <location>
        <begin position="1"/>
        <end position="161"/>
    </location>
</feature>
<feature type="compositionally biased region" description="Polar residues" evidence="1">
    <location>
        <begin position="140"/>
        <end position="152"/>
    </location>
</feature>
<name>A0A5B0LX05_PUCGR</name>
<feature type="compositionally biased region" description="Polar residues" evidence="1">
    <location>
        <begin position="1"/>
        <end position="14"/>
    </location>
</feature>
<dbReference type="AlphaFoldDB" id="A0A5B0LX05"/>
<dbReference type="Proteomes" id="UP000325313">
    <property type="component" value="Unassembled WGS sequence"/>
</dbReference>
<gene>
    <name evidence="2" type="ORF">PGTUg99_015852</name>
</gene>
<evidence type="ECO:0000313" key="3">
    <source>
        <dbReference type="Proteomes" id="UP000325313"/>
    </source>
</evidence>
<evidence type="ECO:0000313" key="2">
    <source>
        <dbReference type="EMBL" id="KAA1068403.1"/>
    </source>
</evidence>
<dbReference type="PANTHER" id="PTHR47501:SF5">
    <property type="entry name" value="HAT C-TERMINAL DIMERISATION DOMAIN-CONTAINING PROTEIN"/>
    <property type="match status" value="1"/>
</dbReference>
<protein>
    <submittedName>
        <fullName evidence="2">Uncharacterized protein</fullName>
    </submittedName>
</protein>
<proteinExistence type="predicted"/>
<comment type="caution">
    <text evidence="2">The sequence shown here is derived from an EMBL/GenBank/DDBJ whole genome shotgun (WGS) entry which is preliminary data.</text>
</comment>
<reference evidence="2 3" key="1">
    <citation type="submission" date="2019-05" db="EMBL/GenBank/DDBJ databases">
        <title>Emergence of the Ug99 lineage of the wheat stem rust pathogen through somatic hybridization.</title>
        <authorList>
            <person name="Li F."/>
            <person name="Upadhyaya N.M."/>
            <person name="Sperschneider J."/>
            <person name="Matny O."/>
            <person name="Nguyen-Phuc H."/>
            <person name="Mago R."/>
            <person name="Raley C."/>
            <person name="Miller M.E."/>
            <person name="Silverstein K.A.T."/>
            <person name="Henningsen E."/>
            <person name="Hirsch C.D."/>
            <person name="Visser B."/>
            <person name="Pretorius Z.A."/>
            <person name="Steffenson B.J."/>
            <person name="Schwessinger B."/>
            <person name="Dodds P.N."/>
            <person name="Figueroa M."/>
        </authorList>
    </citation>
    <scope>NUCLEOTIDE SEQUENCE [LARGE SCALE GENOMIC DNA]</scope>
    <source>
        <strain evidence="2 3">Ug99</strain>
    </source>
</reference>
<accession>A0A5B0LX05</accession>
<dbReference type="EMBL" id="VDEP01000505">
    <property type="protein sequence ID" value="KAA1068403.1"/>
    <property type="molecule type" value="Genomic_DNA"/>
</dbReference>
<organism evidence="2 3">
    <name type="scientific">Puccinia graminis f. sp. tritici</name>
    <dbReference type="NCBI Taxonomy" id="56615"/>
    <lineage>
        <taxon>Eukaryota</taxon>
        <taxon>Fungi</taxon>
        <taxon>Dikarya</taxon>
        <taxon>Basidiomycota</taxon>
        <taxon>Pucciniomycotina</taxon>
        <taxon>Pucciniomycetes</taxon>
        <taxon>Pucciniales</taxon>
        <taxon>Pucciniaceae</taxon>
        <taxon>Puccinia</taxon>
    </lineage>
</organism>